<evidence type="ECO:0000259" key="2">
    <source>
        <dbReference type="Pfam" id="PF13239"/>
    </source>
</evidence>
<proteinExistence type="predicted"/>
<keyword evidence="4" id="KW-1185">Reference proteome</keyword>
<evidence type="ECO:0000313" key="4">
    <source>
        <dbReference type="Proteomes" id="UP001356704"/>
    </source>
</evidence>
<gene>
    <name evidence="3" type="ORF">V1468_06530</name>
</gene>
<sequence length="107" mass="12927">MESHNNEEQKLLNAKKRLRRLKLFYIHLAGYLIVVALLVYNLYIVEGVYKNDIFSLNLSVLVFWTMAIIIHAWKIFKEKTVFRKSWEDKKIASYLKKDETEETKMWE</sequence>
<protein>
    <submittedName>
        <fullName evidence="3">2TM domain-containing protein</fullName>
    </submittedName>
</protein>
<feature type="domain" description="2TM" evidence="2">
    <location>
        <begin position="13"/>
        <end position="95"/>
    </location>
</feature>
<dbReference type="InterPro" id="IPR025698">
    <property type="entry name" value="2TM_dom"/>
</dbReference>
<feature type="transmembrane region" description="Helical" evidence="1">
    <location>
        <begin position="56"/>
        <end position="76"/>
    </location>
</feature>
<comment type="caution">
    <text evidence="3">The sequence shown here is derived from an EMBL/GenBank/DDBJ whole genome shotgun (WGS) entry which is preliminary data.</text>
</comment>
<keyword evidence="1" id="KW-0472">Membrane</keyword>
<evidence type="ECO:0000256" key="1">
    <source>
        <dbReference type="SAM" id="Phobius"/>
    </source>
</evidence>
<dbReference type="Pfam" id="PF13239">
    <property type="entry name" value="2TM"/>
    <property type="match status" value="1"/>
</dbReference>
<reference evidence="3 4" key="1">
    <citation type="submission" date="2024-02" db="EMBL/GenBank/DDBJ databases">
        <title>Winogradskyella poriferorum JCM 12885.</title>
        <authorList>
            <person name="Zhang D.-F."/>
            <person name="Fu Z.-Y."/>
        </authorList>
    </citation>
    <scope>NUCLEOTIDE SEQUENCE [LARGE SCALE GENOMIC DNA]</scope>
    <source>
        <strain evidence="3 4">JCM 12885</strain>
    </source>
</reference>
<evidence type="ECO:0000313" key="3">
    <source>
        <dbReference type="EMBL" id="MEF3078651.1"/>
    </source>
</evidence>
<keyword evidence="1" id="KW-0812">Transmembrane</keyword>
<accession>A0ABU7W658</accession>
<organism evidence="3 4">
    <name type="scientific">Winogradskyella poriferorum</name>
    <dbReference type="NCBI Taxonomy" id="307627"/>
    <lineage>
        <taxon>Bacteria</taxon>
        <taxon>Pseudomonadati</taxon>
        <taxon>Bacteroidota</taxon>
        <taxon>Flavobacteriia</taxon>
        <taxon>Flavobacteriales</taxon>
        <taxon>Flavobacteriaceae</taxon>
        <taxon>Winogradskyella</taxon>
    </lineage>
</organism>
<feature type="transmembrane region" description="Helical" evidence="1">
    <location>
        <begin position="21"/>
        <end position="44"/>
    </location>
</feature>
<keyword evidence="1" id="KW-1133">Transmembrane helix</keyword>
<dbReference type="RefSeq" id="WP_331809433.1">
    <property type="nucleotide sequence ID" value="NZ_JAZHOU010000002.1"/>
</dbReference>
<name>A0ABU7W658_9FLAO</name>
<dbReference type="Proteomes" id="UP001356704">
    <property type="component" value="Unassembled WGS sequence"/>
</dbReference>
<dbReference type="EMBL" id="JAZHOU010000002">
    <property type="protein sequence ID" value="MEF3078651.1"/>
    <property type="molecule type" value="Genomic_DNA"/>
</dbReference>